<proteinExistence type="predicted"/>
<keyword evidence="2" id="KW-0732">Signal</keyword>
<feature type="compositionally biased region" description="Low complexity" evidence="1">
    <location>
        <begin position="137"/>
        <end position="149"/>
    </location>
</feature>
<evidence type="ECO:0000313" key="3">
    <source>
        <dbReference type="EMBL" id="QPC44859.1"/>
    </source>
</evidence>
<dbReference type="AlphaFoldDB" id="A0A7S8C7M2"/>
<evidence type="ECO:0000256" key="1">
    <source>
        <dbReference type="SAM" id="MobiDB-lite"/>
    </source>
</evidence>
<dbReference type="EMBL" id="CP058214">
    <property type="protein sequence ID" value="QPC44859.1"/>
    <property type="molecule type" value="Genomic_DNA"/>
</dbReference>
<dbReference type="KEGG" id="kmn:HW532_20450"/>
<evidence type="ECO:0008006" key="5">
    <source>
        <dbReference type="Google" id="ProtNLM"/>
    </source>
</evidence>
<reference evidence="3 4" key="1">
    <citation type="submission" date="2020-06" db="EMBL/GenBank/DDBJ databases">
        <title>Genome sequence of 2 isolates from Red Sea Mangroves.</title>
        <authorList>
            <person name="Sefrji F."/>
            <person name="Michoud G."/>
            <person name="Merlino G."/>
            <person name="Daffonchio D."/>
        </authorList>
    </citation>
    <scope>NUCLEOTIDE SEQUENCE [LARGE SCALE GENOMIC DNA]</scope>
    <source>
        <strain evidence="3 4">R1DC25</strain>
    </source>
</reference>
<sequence>MRGVLKAGAAFALAAALAGCATSPEEQAALEAEEAPAIKDPKIVVADQSTPIVYVPVIVFRSTTSDKMMRDTYAAFPSLDQCEKAARRGAATPRPSEYDAMAIYEVSCFEVVKDGGQKKIVVETAPPPGVAQTSGGTQAPAPAQAQTPATPTPAKKPTPSAGQTSS</sequence>
<feature type="region of interest" description="Disordered" evidence="1">
    <location>
        <begin position="123"/>
        <end position="166"/>
    </location>
</feature>
<evidence type="ECO:0000313" key="4">
    <source>
        <dbReference type="Proteomes" id="UP000593594"/>
    </source>
</evidence>
<dbReference type="PROSITE" id="PS51257">
    <property type="entry name" value="PROKAR_LIPOPROTEIN"/>
    <property type="match status" value="1"/>
</dbReference>
<dbReference type="Proteomes" id="UP000593594">
    <property type="component" value="Chromosome"/>
</dbReference>
<accession>A0A7S8C7M2</accession>
<dbReference type="RefSeq" id="WP_213162229.1">
    <property type="nucleotide sequence ID" value="NZ_CP058214.1"/>
</dbReference>
<gene>
    <name evidence="3" type="ORF">HW532_20450</name>
</gene>
<keyword evidence="4" id="KW-1185">Reference proteome</keyword>
<evidence type="ECO:0000256" key="2">
    <source>
        <dbReference type="SAM" id="SignalP"/>
    </source>
</evidence>
<organism evidence="3 4">
    <name type="scientific">Kaustia mangrovi</name>
    <dbReference type="NCBI Taxonomy" id="2593653"/>
    <lineage>
        <taxon>Bacteria</taxon>
        <taxon>Pseudomonadati</taxon>
        <taxon>Pseudomonadota</taxon>
        <taxon>Alphaproteobacteria</taxon>
        <taxon>Hyphomicrobiales</taxon>
        <taxon>Parvibaculaceae</taxon>
        <taxon>Kaustia</taxon>
    </lineage>
</organism>
<name>A0A7S8C7M2_9HYPH</name>
<feature type="signal peptide" evidence="2">
    <location>
        <begin position="1"/>
        <end position="28"/>
    </location>
</feature>
<protein>
    <recommendedName>
        <fullName evidence="5">Lipoprotein</fullName>
    </recommendedName>
</protein>
<feature type="chain" id="PRO_5032533115" description="Lipoprotein" evidence="2">
    <location>
        <begin position="29"/>
        <end position="166"/>
    </location>
</feature>